<dbReference type="Gene3D" id="1.10.3430.10">
    <property type="entry name" value="Ammonium transporter AmtB like domains"/>
    <property type="match status" value="1"/>
</dbReference>
<gene>
    <name evidence="9" type="primary">LOC108676294</name>
</gene>
<keyword evidence="8" id="KW-1185">Reference proteome</keyword>
<evidence type="ECO:0000259" key="7">
    <source>
        <dbReference type="Pfam" id="PF00909"/>
    </source>
</evidence>
<evidence type="ECO:0000256" key="1">
    <source>
        <dbReference type="ARBA" id="ARBA00004141"/>
    </source>
</evidence>
<dbReference type="AlphaFoldDB" id="A0A8B7P1F7"/>
<keyword evidence="5 6" id="KW-0472">Membrane</keyword>
<dbReference type="GO" id="GO:0097272">
    <property type="term" value="P:ammonium homeostasis"/>
    <property type="evidence" value="ECO:0007669"/>
    <property type="project" value="TreeGrafter"/>
</dbReference>
<dbReference type="Proteomes" id="UP000694843">
    <property type="component" value="Unplaced"/>
</dbReference>
<dbReference type="RefSeq" id="XP_018019847.1">
    <property type="nucleotide sequence ID" value="XM_018164358.2"/>
</dbReference>
<dbReference type="GeneID" id="108676294"/>
<dbReference type="PRINTS" id="PR00342">
    <property type="entry name" value="RHESUSRHD"/>
</dbReference>
<evidence type="ECO:0000256" key="2">
    <source>
        <dbReference type="ARBA" id="ARBA00011036"/>
    </source>
</evidence>
<comment type="similarity">
    <text evidence="2">Belongs to the ammonium transporter (TC 2.A.49) family. Rh subfamily.</text>
</comment>
<dbReference type="InterPro" id="IPR029020">
    <property type="entry name" value="Ammonium/urea_transptr"/>
</dbReference>
<reference evidence="9" key="1">
    <citation type="submission" date="2025-08" db="UniProtKB">
        <authorList>
            <consortium name="RefSeq"/>
        </authorList>
    </citation>
    <scope>IDENTIFICATION</scope>
    <source>
        <tissue evidence="9">Whole organism</tissue>
    </source>
</reference>
<keyword evidence="4 6" id="KW-1133">Transmembrane helix</keyword>
<evidence type="ECO:0000256" key="4">
    <source>
        <dbReference type="ARBA" id="ARBA00022989"/>
    </source>
</evidence>
<protein>
    <submittedName>
        <fullName evidence="9">Ammonium transporter Rh type C-like</fullName>
    </submittedName>
</protein>
<accession>A0A8B7P1F7</accession>
<dbReference type="SUPFAM" id="SSF111352">
    <property type="entry name" value="Ammonium transporter"/>
    <property type="match status" value="1"/>
</dbReference>
<dbReference type="OrthoDB" id="534912at2759"/>
<dbReference type="GO" id="GO:0005886">
    <property type="term" value="C:plasma membrane"/>
    <property type="evidence" value="ECO:0007669"/>
    <property type="project" value="InterPro"/>
</dbReference>
<evidence type="ECO:0000313" key="8">
    <source>
        <dbReference type="Proteomes" id="UP000694843"/>
    </source>
</evidence>
<dbReference type="InterPro" id="IPR024041">
    <property type="entry name" value="NH4_transpt_AmtB-like_dom"/>
</dbReference>
<sequence length="76" mass="8114">MMAQPFGALIIGSIAGIVSVVGYHHLSPVLSRKLRVHDTCGVHNLHGMPALIAGIAGALYCFLATEQDYGLRYNCC</sequence>
<organism evidence="8 9">
    <name type="scientific">Hyalella azteca</name>
    <name type="common">Amphipod</name>
    <dbReference type="NCBI Taxonomy" id="294128"/>
    <lineage>
        <taxon>Eukaryota</taxon>
        <taxon>Metazoa</taxon>
        <taxon>Ecdysozoa</taxon>
        <taxon>Arthropoda</taxon>
        <taxon>Crustacea</taxon>
        <taxon>Multicrustacea</taxon>
        <taxon>Malacostraca</taxon>
        <taxon>Eumalacostraca</taxon>
        <taxon>Peracarida</taxon>
        <taxon>Amphipoda</taxon>
        <taxon>Senticaudata</taxon>
        <taxon>Talitrida</taxon>
        <taxon>Talitroidea</taxon>
        <taxon>Hyalellidae</taxon>
        <taxon>Hyalella</taxon>
    </lineage>
</organism>
<feature type="domain" description="Ammonium transporter AmtB-like" evidence="7">
    <location>
        <begin position="3"/>
        <end position="64"/>
    </location>
</feature>
<evidence type="ECO:0000256" key="6">
    <source>
        <dbReference type="SAM" id="Phobius"/>
    </source>
</evidence>
<comment type="subcellular location">
    <subcellularLocation>
        <location evidence="1">Membrane</location>
        <topology evidence="1">Multi-pass membrane protein</topology>
    </subcellularLocation>
</comment>
<proteinExistence type="inferred from homology"/>
<dbReference type="InterPro" id="IPR002229">
    <property type="entry name" value="RhesusRHD"/>
</dbReference>
<dbReference type="KEGG" id="hazt:108676294"/>
<keyword evidence="3 6" id="KW-0812">Transmembrane</keyword>
<dbReference type="PANTHER" id="PTHR11730">
    <property type="entry name" value="AMMONIUM TRANSPORTER"/>
    <property type="match status" value="1"/>
</dbReference>
<dbReference type="Pfam" id="PF00909">
    <property type="entry name" value="Ammonium_transp"/>
    <property type="match status" value="1"/>
</dbReference>
<dbReference type="PANTHER" id="PTHR11730:SF60">
    <property type="entry name" value="RH50, ISOFORM D"/>
    <property type="match status" value="1"/>
</dbReference>
<evidence type="ECO:0000256" key="3">
    <source>
        <dbReference type="ARBA" id="ARBA00022692"/>
    </source>
</evidence>
<evidence type="ECO:0000256" key="5">
    <source>
        <dbReference type="ARBA" id="ARBA00023136"/>
    </source>
</evidence>
<dbReference type="GO" id="GO:0008519">
    <property type="term" value="F:ammonium channel activity"/>
    <property type="evidence" value="ECO:0007669"/>
    <property type="project" value="InterPro"/>
</dbReference>
<feature type="transmembrane region" description="Helical" evidence="6">
    <location>
        <begin position="6"/>
        <end position="26"/>
    </location>
</feature>
<evidence type="ECO:0000313" key="9">
    <source>
        <dbReference type="RefSeq" id="XP_018019847.1"/>
    </source>
</evidence>
<name>A0A8B7P1F7_HYAAZ</name>